<dbReference type="SUPFAM" id="SSF52058">
    <property type="entry name" value="L domain-like"/>
    <property type="match status" value="1"/>
</dbReference>
<accession>A0A8H5BMQ0</accession>
<evidence type="ECO:0000256" key="1">
    <source>
        <dbReference type="SAM" id="MobiDB-lite"/>
    </source>
</evidence>
<evidence type="ECO:0000313" key="2">
    <source>
        <dbReference type="EMBL" id="KAF5324982.1"/>
    </source>
</evidence>
<dbReference type="Proteomes" id="UP000567179">
    <property type="component" value="Unassembled WGS sequence"/>
</dbReference>
<dbReference type="OrthoDB" id="3065347at2759"/>
<reference evidence="2 3" key="1">
    <citation type="journal article" date="2020" name="ISME J.">
        <title>Uncovering the hidden diversity of litter-decomposition mechanisms in mushroom-forming fungi.</title>
        <authorList>
            <person name="Floudas D."/>
            <person name="Bentzer J."/>
            <person name="Ahren D."/>
            <person name="Johansson T."/>
            <person name="Persson P."/>
            <person name="Tunlid A."/>
        </authorList>
    </citation>
    <scope>NUCLEOTIDE SEQUENCE [LARGE SCALE GENOMIC DNA]</scope>
    <source>
        <strain evidence="2 3">CBS 101986</strain>
    </source>
</reference>
<evidence type="ECO:0000313" key="3">
    <source>
        <dbReference type="Proteomes" id="UP000567179"/>
    </source>
</evidence>
<organism evidence="2 3">
    <name type="scientific">Psilocybe cf. subviscida</name>
    <dbReference type="NCBI Taxonomy" id="2480587"/>
    <lineage>
        <taxon>Eukaryota</taxon>
        <taxon>Fungi</taxon>
        <taxon>Dikarya</taxon>
        <taxon>Basidiomycota</taxon>
        <taxon>Agaricomycotina</taxon>
        <taxon>Agaricomycetes</taxon>
        <taxon>Agaricomycetidae</taxon>
        <taxon>Agaricales</taxon>
        <taxon>Agaricineae</taxon>
        <taxon>Strophariaceae</taxon>
        <taxon>Psilocybe</taxon>
    </lineage>
</organism>
<name>A0A8H5BMQ0_9AGAR</name>
<protein>
    <submittedName>
        <fullName evidence="2">Uncharacterized protein</fullName>
    </submittedName>
</protein>
<gene>
    <name evidence="2" type="ORF">D9619_010117</name>
</gene>
<proteinExistence type="predicted"/>
<sequence length="608" mass="67850">MSDSDFVNLPSPTSSPQFLNVTISVPPRLLDQAQMNDRDELRTITDRILTPIHDFGDPLGGDHPHPETSESTDGADLDAISSPDGGSDQSTLELSSFLPIVQALSSVLHAGIPGSPDDRYYFRGTPLEAEIKGLESLAQRVDAFNLTKSSHQHIPIAMLLSLMRIRRWSGPFFLGLKTLRVTDANVDTMAFLDLFYSPTLRSFELTDFNSWSDSCINDLQNFLHNLPPEAPNISLIKLLLDGSTLNVDIRWLDFVHLRELHLSNVAIAHWQLLHNLSELPSLRIIDLKFAIPQSYSRQFSQENRGEGDWDAIVDSPQRGTPTGFRDLTVLRIGAVIEVLDDLVGMVASNRLQELDMNLLSYSDPPPKETYTPVTPKRLARRRAFIKTKANFTPRNEDSYFFFLLSKLLQRCSTAKCIGLGQSQGFTGLGQLQRDHFIPSTVFDELLQGGIEHLTIRGWKFSFSVPAVIEAVGRNPHLRSLSFPVDFCASDAAAPQGFPLSALSSIAHVFPNLMSFQGYVIRNISGVPDFFPVDSVPKNPHYALRSLSLGDGQLHWDSEDKHYTLRVAFYLDRLFPNLQNIVAGDGKGGDDWRFIERAVKMCQACRASS</sequence>
<keyword evidence="3" id="KW-1185">Reference proteome</keyword>
<dbReference type="AlphaFoldDB" id="A0A8H5BMQ0"/>
<feature type="compositionally biased region" description="Basic and acidic residues" evidence="1">
    <location>
        <begin position="54"/>
        <end position="68"/>
    </location>
</feature>
<comment type="caution">
    <text evidence="2">The sequence shown here is derived from an EMBL/GenBank/DDBJ whole genome shotgun (WGS) entry which is preliminary data.</text>
</comment>
<feature type="region of interest" description="Disordered" evidence="1">
    <location>
        <begin position="52"/>
        <end position="90"/>
    </location>
</feature>
<dbReference type="EMBL" id="JAACJJ010000015">
    <property type="protein sequence ID" value="KAF5324982.1"/>
    <property type="molecule type" value="Genomic_DNA"/>
</dbReference>